<dbReference type="STRING" id="1198114.AciX9_3305"/>
<dbReference type="RefSeq" id="WP_013581628.1">
    <property type="nucleotide sequence ID" value="NC_015064.1"/>
</dbReference>
<gene>
    <name evidence="4" type="ordered locus">AciX9_3305</name>
</gene>
<keyword evidence="2" id="KW-0732">Signal</keyword>
<reference evidence="5" key="1">
    <citation type="submission" date="2011-01" db="EMBL/GenBank/DDBJ databases">
        <title>Complete sequence of chromosome of Acidobacterium sp. MP5ACTX9.</title>
        <authorList>
            <consortium name="US DOE Joint Genome Institute"/>
            <person name="Lucas S."/>
            <person name="Copeland A."/>
            <person name="Lapidus A."/>
            <person name="Cheng J.-F."/>
            <person name="Goodwin L."/>
            <person name="Pitluck S."/>
            <person name="Teshima H."/>
            <person name="Detter J.C."/>
            <person name="Han C."/>
            <person name="Tapia R."/>
            <person name="Land M."/>
            <person name="Hauser L."/>
            <person name="Kyrpides N."/>
            <person name="Ivanova N."/>
            <person name="Ovchinnikova G."/>
            <person name="Pagani I."/>
            <person name="Rawat S.R."/>
            <person name="Mannisto M."/>
            <person name="Haggblom M.M."/>
            <person name="Woyke T."/>
        </authorList>
    </citation>
    <scope>NUCLEOTIDE SEQUENCE [LARGE SCALE GENOMIC DNA]</scope>
    <source>
        <strain evidence="5">MP5ACTX9</strain>
    </source>
</reference>
<dbReference type="PaxDb" id="1198114-AciX9_3305"/>
<accession>E8X273</accession>
<evidence type="ECO:0000256" key="2">
    <source>
        <dbReference type="SAM" id="SignalP"/>
    </source>
</evidence>
<dbReference type="PANTHER" id="PTHR11895:SF7">
    <property type="entry name" value="GLUTAMYL-TRNA(GLN) AMIDOTRANSFERASE SUBUNIT A, MITOCHONDRIAL"/>
    <property type="match status" value="1"/>
</dbReference>
<dbReference type="HOGENOM" id="CLU_009600_0_3_0"/>
<dbReference type="InterPro" id="IPR000120">
    <property type="entry name" value="Amidase"/>
</dbReference>
<dbReference type="InterPro" id="IPR023631">
    <property type="entry name" value="Amidase_dom"/>
</dbReference>
<evidence type="ECO:0000313" key="5">
    <source>
        <dbReference type="Proteomes" id="UP000000343"/>
    </source>
</evidence>
<comment type="similarity">
    <text evidence="1">Belongs to the amidase family.</text>
</comment>
<sequence length="519" mass="55438">MENQLTRRTFGTLAGAALALSSIPRALAAVGRSHVESATADTGDLTSLTLAEAAAKLKARQISSTELTEASLARINIYDAKLDAFITVMKEKALAAAAQADTEIRAGMYRGPLHGIPIAAKDNIDTAGTRTTGASQLFEDRVPTEDAPVIARLHAAGAVLVGKTNLHEFAMGGGETSYWGPARNPWNLLHNTGGSSAGSGAAIAADLCYAALGTDTAGSVRMPASYCGVVGLKPTYGLVPIRGFIPLTVSLDHCGPLTRTVEDTAIMLNVMAGYDKLDTTSVEHAKEDYVSGMKQPVRGFRLGLPVGHFDTLQPDVRKAVMEAIALLTKMTAGAKEVSLPPPGNASTVGALGETYAWHDPYFKNQSAKYMVQERRRLEMAQTNHVWSVDYIHALWELQMLRRTIDDAFTDVDLVVLPTMRVVAPTIQELQKRGAETKPLDPWIASDCGYFNAYGLPAISVPCGFSQSGLPIGLMIAGPHFAESKVLALAHAYEQATDWHKRKPPLTPETVVPEIPAPTA</sequence>
<dbReference type="KEGG" id="acm:AciX9_3305"/>
<dbReference type="Gene3D" id="3.90.1300.10">
    <property type="entry name" value="Amidase signature (AS) domain"/>
    <property type="match status" value="1"/>
</dbReference>
<dbReference type="eggNOG" id="COG0154">
    <property type="taxonomic scope" value="Bacteria"/>
</dbReference>
<dbReference type="InterPro" id="IPR006311">
    <property type="entry name" value="TAT_signal"/>
</dbReference>
<dbReference type="EC" id="3.5.1.4" evidence="4"/>
<keyword evidence="5" id="KW-1185">Reference proteome</keyword>
<dbReference type="EMBL" id="CP002480">
    <property type="protein sequence ID" value="ADW70316.1"/>
    <property type="molecule type" value="Genomic_DNA"/>
</dbReference>
<dbReference type="PANTHER" id="PTHR11895">
    <property type="entry name" value="TRANSAMIDASE"/>
    <property type="match status" value="1"/>
</dbReference>
<protein>
    <submittedName>
        <fullName evidence="4">Amidase</fullName>
        <ecNumber evidence="4">3.5.1.4</ecNumber>
    </submittedName>
</protein>
<organism evidence="5">
    <name type="scientific">Granulicella tundricola (strain ATCC BAA-1859 / DSM 23138 / MP5ACTX9)</name>
    <dbReference type="NCBI Taxonomy" id="1198114"/>
    <lineage>
        <taxon>Bacteria</taxon>
        <taxon>Pseudomonadati</taxon>
        <taxon>Acidobacteriota</taxon>
        <taxon>Terriglobia</taxon>
        <taxon>Terriglobales</taxon>
        <taxon>Acidobacteriaceae</taxon>
        <taxon>Granulicella</taxon>
    </lineage>
</organism>
<feature type="signal peptide" evidence="2">
    <location>
        <begin position="1"/>
        <end position="28"/>
    </location>
</feature>
<dbReference type="InterPro" id="IPR036928">
    <property type="entry name" value="AS_sf"/>
</dbReference>
<feature type="domain" description="Amidase" evidence="3">
    <location>
        <begin position="66"/>
        <end position="486"/>
    </location>
</feature>
<dbReference type="PROSITE" id="PS51318">
    <property type="entry name" value="TAT"/>
    <property type="match status" value="1"/>
</dbReference>
<evidence type="ECO:0000313" key="4">
    <source>
        <dbReference type="EMBL" id="ADW70316.1"/>
    </source>
</evidence>
<keyword evidence="4" id="KW-0378">Hydrolase</keyword>
<feature type="chain" id="PRO_5003234292" evidence="2">
    <location>
        <begin position="29"/>
        <end position="519"/>
    </location>
</feature>
<dbReference type="SUPFAM" id="SSF75304">
    <property type="entry name" value="Amidase signature (AS) enzymes"/>
    <property type="match status" value="1"/>
</dbReference>
<proteinExistence type="inferred from homology"/>
<dbReference type="Pfam" id="PF01425">
    <property type="entry name" value="Amidase"/>
    <property type="match status" value="1"/>
</dbReference>
<dbReference type="Proteomes" id="UP000000343">
    <property type="component" value="Chromosome"/>
</dbReference>
<evidence type="ECO:0000259" key="3">
    <source>
        <dbReference type="Pfam" id="PF01425"/>
    </source>
</evidence>
<dbReference type="GO" id="GO:0004040">
    <property type="term" value="F:amidase activity"/>
    <property type="evidence" value="ECO:0007669"/>
    <property type="project" value="UniProtKB-EC"/>
</dbReference>
<dbReference type="AlphaFoldDB" id="E8X273"/>
<evidence type="ECO:0000256" key="1">
    <source>
        <dbReference type="ARBA" id="ARBA00009199"/>
    </source>
</evidence>
<name>E8X273_GRATM</name>